<dbReference type="Proteomes" id="UP000297527">
    <property type="component" value="Unassembled WGS sequence"/>
</dbReference>
<gene>
    <name evidence="2" type="ORF">BCON_0011g00440</name>
</gene>
<sequence>MAPLSDSFPSPNNSIEIVTETIDEFIDKLQLTWAVNAAKGLVELKAGSLLCREIELALLRVIGQTVSPEKVYIRIGNELNLFDRPAYRAANPLFHTILLCCYQMMQGWADEGWFENIPTIEHSLRDVVHMDARRHAGATGLSTRRDLEVYRSLENTMYTDHCLRMRVDTQVEILEGIIARMKARESHHGQNDDFEMGNREENDEI</sequence>
<reference evidence="2 3" key="1">
    <citation type="submission" date="2017-12" db="EMBL/GenBank/DDBJ databases">
        <title>Comparative genomics of Botrytis spp.</title>
        <authorList>
            <person name="Valero-Jimenez C.A."/>
            <person name="Tapia P."/>
            <person name="Veloso J."/>
            <person name="Silva-Moreno E."/>
            <person name="Staats M."/>
            <person name="Valdes J.H."/>
            <person name="Van Kan J.A.L."/>
        </authorList>
    </citation>
    <scope>NUCLEOTIDE SEQUENCE [LARGE SCALE GENOMIC DNA]</scope>
    <source>
        <strain evidence="2 3">MUCL11595</strain>
    </source>
</reference>
<dbReference type="AlphaFoldDB" id="A0A4Z1J3Q5"/>
<comment type="caution">
    <text evidence="2">The sequence shown here is derived from an EMBL/GenBank/DDBJ whole genome shotgun (WGS) entry which is preliminary data.</text>
</comment>
<evidence type="ECO:0000256" key="1">
    <source>
        <dbReference type="SAM" id="MobiDB-lite"/>
    </source>
</evidence>
<evidence type="ECO:0000313" key="2">
    <source>
        <dbReference type="EMBL" id="TGO63703.1"/>
    </source>
</evidence>
<name>A0A4Z1J3Q5_9HELO</name>
<feature type="region of interest" description="Disordered" evidence="1">
    <location>
        <begin position="184"/>
        <end position="205"/>
    </location>
</feature>
<protein>
    <submittedName>
        <fullName evidence="2">Uncharacterized protein</fullName>
    </submittedName>
</protein>
<dbReference type="EMBL" id="PQXN01000011">
    <property type="protein sequence ID" value="TGO63703.1"/>
    <property type="molecule type" value="Genomic_DNA"/>
</dbReference>
<dbReference type="OrthoDB" id="3551465at2759"/>
<accession>A0A4Z1J3Q5</accession>
<proteinExistence type="predicted"/>
<evidence type="ECO:0000313" key="3">
    <source>
        <dbReference type="Proteomes" id="UP000297527"/>
    </source>
</evidence>
<organism evidence="2 3">
    <name type="scientific">Botryotinia convoluta</name>
    <dbReference type="NCBI Taxonomy" id="54673"/>
    <lineage>
        <taxon>Eukaryota</taxon>
        <taxon>Fungi</taxon>
        <taxon>Dikarya</taxon>
        <taxon>Ascomycota</taxon>
        <taxon>Pezizomycotina</taxon>
        <taxon>Leotiomycetes</taxon>
        <taxon>Helotiales</taxon>
        <taxon>Sclerotiniaceae</taxon>
        <taxon>Botryotinia</taxon>
    </lineage>
</organism>
<keyword evidence="3" id="KW-1185">Reference proteome</keyword>